<keyword evidence="8" id="KW-0547">Nucleotide-binding</keyword>
<keyword evidence="7 8" id="KW-0472">Membrane</keyword>
<dbReference type="Proteomes" id="UP000289805">
    <property type="component" value="Unassembled WGS sequence"/>
</dbReference>
<dbReference type="InterPro" id="IPR059000">
    <property type="entry name" value="ATPase_P-type_domA"/>
</dbReference>
<dbReference type="SFLD" id="SFLDF00027">
    <property type="entry name" value="p-type_atpase"/>
    <property type="match status" value="1"/>
</dbReference>
<evidence type="ECO:0000256" key="5">
    <source>
        <dbReference type="ARBA" id="ARBA00022967"/>
    </source>
</evidence>
<dbReference type="InterPro" id="IPR027256">
    <property type="entry name" value="P-typ_ATPase_IB"/>
</dbReference>
<dbReference type="EMBL" id="SDJQ01000009">
    <property type="protein sequence ID" value="RXR35040.1"/>
    <property type="molecule type" value="Genomic_DNA"/>
</dbReference>
<comment type="subcellular location">
    <subcellularLocation>
        <location evidence="1">Cell membrane</location>
        <topology evidence="1">Multi-pass membrane protein</topology>
    </subcellularLocation>
</comment>
<sequence>MVAGHVSRRYPLVVATVAVAAVAGILSMTPWAPGVAWLVSGYALAVAGWTAVGMVRDLWRGHAGIDVLAVTAVTAAVVVGEYWAALVVVLMLTGGEALEDYAANRARRDLSALLAKAPASAQVLDDGVLRVVPVDDVRPGDTVVVRPAEVVPVDGILMSDVAELDESSLTGESLPVERRRGDDVPSGGVNGQIAVTVRATRSAHDSQYQQIVSLVEQATASRSRTVRLADRYAVPFTLVALAIAGVAWWVSGDAVRFAEVLVVATPCPLLIAAPVAFMGGMSRAAREGVIVKSSQTLEKLDRARTVAFDKTGTLTYGHPVLTRVDATGPLDGDDVLRLAASAEQYSGHVLAAPIVDGARERRLVPVHGKDVHEVPAHGVQADVEGRVVVVGKRSYVEAATGRSVVTTTLLPGETAVYVAVDGVPSGALVLRDAVRADAAGTVAALRALGVEHVMMLTGDQRATADHIAAGLGIDDVHAECLPLDKVTAVRNSARRPVVMVGDGVNDAPVLASADVGIAMGARGATAASESADAVVLRDDVSTVATAVRVSKDTLRIALQSIWVGIGLSIALMLVAAFGLLPALAGAWMQEVVDLVAILWALRASRGAQTLRSPTEASSRPASPTLDPLGTRT</sequence>
<dbReference type="InterPro" id="IPR023298">
    <property type="entry name" value="ATPase_P-typ_TM_dom_sf"/>
</dbReference>
<dbReference type="Pfam" id="PF00702">
    <property type="entry name" value="Hydrolase"/>
    <property type="match status" value="1"/>
</dbReference>
<dbReference type="Gene3D" id="3.40.1110.10">
    <property type="entry name" value="Calcium-transporting ATPase, cytoplasmic domain N"/>
    <property type="match status" value="1"/>
</dbReference>
<feature type="transmembrane region" description="Helical" evidence="8">
    <location>
        <begin position="232"/>
        <end position="251"/>
    </location>
</feature>
<feature type="transmembrane region" description="Helical" evidence="8">
    <location>
        <begin position="12"/>
        <end position="29"/>
    </location>
</feature>
<dbReference type="PANTHER" id="PTHR48085:SF5">
    <property type="entry name" value="CADMIUM_ZINC-TRANSPORTING ATPASE HMA4-RELATED"/>
    <property type="match status" value="1"/>
</dbReference>
<dbReference type="InterPro" id="IPR036412">
    <property type="entry name" value="HAD-like_sf"/>
</dbReference>
<dbReference type="SUPFAM" id="SSF81665">
    <property type="entry name" value="Calcium ATPase, transmembrane domain M"/>
    <property type="match status" value="1"/>
</dbReference>
<evidence type="ECO:0000313" key="14">
    <source>
        <dbReference type="Proteomes" id="UP000290517"/>
    </source>
</evidence>
<dbReference type="PRINTS" id="PR00119">
    <property type="entry name" value="CATATPASE"/>
</dbReference>
<dbReference type="InterPro" id="IPR023299">
    <property type="entry name" value="ATPase_P-typ_cyto_dom_N"/>
</dbReference>
<evidence type="ECO:0000256" key="9">
    <source>
        <dbReference type="SAM" id="MobiDB-lite"/>
    </source>
</evidence>
<name>A0A4Q1KZ64_9CELL</name>
<comment type="caution">
    <text evidence="12">The sequence shown here is derived from an EMBL/GenBank/DDBJ whole genome shotgun (WGS) entry which is preliminary data.</text>
</comment>
<comment type="similarity">
    <text evidence="2 8">Belongs to the cation transport ATPase (P-type) (TC 3.A.3) family. Type IB subfamily.</text>
</comment>
<keyword evidence="4 8" id="KW-0479">Metal-binding</keyword>
<dbReference type="InterPro" id="IPR051014">
    <property type="entry name" value="Cation_Transport_ATPase_IB"/>
</dbReference>
<dbReference type="GO" id="GO:0016887">
    <property type="term" value="F:ATP hydrolysis activity"/>
    <property type="evidence" value="ECO:0007669"/>
    <property type="project" value="InterPro"/>
</dbReference>
<dbReference type="GO" id="GO:0005886">
    <property type="term" value="C:plasma membrane"/>
    <property type="evidence" value="ECO:0007669"/>
    <property type="project" value="UniProtKB-SubCell"/>
</dbReference>
<feature type="transmembrane region" description="Helical" evidence="8">
    <location>
        <begin position="556"/>
        <end position="577"/>
    </location>
</feature>
<dbReference type="NCBIfam" id="TIGR01525">
    <property type="entry name" value="ATPase-IB_hvy"/>
    <property type="match status" value="1"/>
</dbReference>
<organism evidence="12 13">
    <name type="scientific">Oerskovia turbata</name>
    <dbReference type="NCBI Taxonomy" id="1713"/>
    <lineage>
        <taxon>Bacteria</taxon>
        <taxon>Bacillati</taxon>
        <taxon>Actinomycetota</taxon>
        <taxon>Actinomycetes</taxon>
        <taxon>Micrococcales</taxon>
        <taxon>Cellulomonadaceae</taxon>
        <taxon>Oerskovia</taxon>
    </lineage>
</organism>
<dbReference type="Proteomes" id="UP000290517">
    <property type="component" value="Unassembled WGS sequence"/>
</dbReference>
<evidence type="ECO:0000313" key="12">
    <source>
        <dbReference type="EMBL" id="RXR35040.1"/>
    </source>
</evidence>
<proteinExistence type="inferred from homology"/>
<dbReference type="Gene3D" id="3.40.50.1000">
    <property type="entry name" value="HAD superfamily/HAD-like"/>
    <property type="match status" value="1"/>
</dbReference>
<accession>A0A4Q1KZ64</accession>
<evidence type="ECO:0000256" key="6">
    <source>
        <dbReference type="ARBA" id="ARBA00022989"/>
    </source>
</evidence>
<dbReference type="GO" id="GO:0046872">
    <property type="term" value="F:metal ion binding"/>
    <property type="evidence" value="ECO:0007669"/>
    <property type="project" value="UniProtKB-KW"/>
</dbReference>
<dbReference type="SFLD" id="SFLDS00003">
    <property type="entry name" value="Haloacid_Dehalogenase"/>
    <property type="match status" value="1"/>
</dbReference>
<evidence type="ECO:0000256" key="4">
    <source>
        <dbReference type="ARBA" id="ARBA00022723"/>
    </source>
</evidence>
<dbReference type="PRINTS" id="PR00120">
    <property type="entry name" value="HATPASE"/>
</dbReference>
<dbReference type="NCBIfam" id="TIGR01512">
    <property type="entry name" value="ATPase-IB2_Cd"/>
    <property type="match status" value="1"/>
</dbReference>
<reference evidence="13 14" key="1">
    <citation type="submission" date="2019-01" db="EMBL/GenBank/DDBJ databases">
        <title>Oerskovia turbata Genome sequencing and assembly.</title>
        <authorList>
            <person name="Dou T."/>
        </authorList>
    </citation>
    <scope>NUCLEOTIDE SEQUENCE [LARGE SCALE GENOMIC DNA]</scope>
    <source>
        <strain evidence="12 13">JCM12123</strain>
        <strain evidence="11 14">JCM3160</strain>
    </source>
</reference>
<dbReference type="SUPFAM" id="SSF56784">
    <property type="entry name" value="HAD-like"/>
    <property type="match status" value="1"/>
</dbReference>
<evidence type="ECO:0000313" key="11">
    <source>
        <dbReference type="EMBL" id="RXR24756.1"/>
    </source>
</evidence>
<feature type="transmembrane region" description="Helical" evidence="8">
    <location>
        <begin position="35"/>
        <end position="55"/>
    </location>
</feature>
<dbReference type="RefSeq" id="WP_051702960.1">
    <property type="nucleotide sequence ID" value="NZ_JOFV01000007.1"/>
</dbReference>
<dbReference type="PROSITE" id="PS00154">
    <property type="entry name" value="ATPASE_E1_E2"/>
    <property type="match status" value="1"/>
</dbReference>
<dbReference type="InterPro" id="IPR018303">
    <property type="entry name" value="ATPase_P-typ_P_site"/>
</dbReference>
<dbReference type="GO" id="GO:0015086">
    <property type="term" value="F:cadmium ion transmembrane transporter activity"/>
    <property type="evidence" value="ECO:0007669"/>
    <property type="project" value="TreeGrafter"/>
</dbReference>
<evidence type="ECO:0000256" key="7">
    <source>
        <dbReference type="ARBA" id="ARBA00023136"/>
    </source>
</evidence>
<dbReference type="SUPFAM" id="SSF81653">
    <property type="entry name" value="Calcium ATPase, transduction domain A"/>
    <property type="match status" value="1"/>
</dbReference>
<dbReference type="Pfam" id="PF00122">
    <property type="entry name" value="E1-E2_ATPase"/>
    <property type="match status" value="1"/>
</dbReference>
<protein>
    <submittedName>
        <fullName evidence="12">Cadmium-translocating P-type ATPase</fullName>
        <ecNumber evidence="12">3.6.3.3</ecNumber>
    </submittedName>
</protein>
<keyword evidence="6 8" id="KW-1133">Transmembrane helix</keyword>
<feature type="region of interest" description="Disordered" evidence="9">
    <location>
        <begin position="610"/>
        <end position="632"/>
    </location>
</feature>
<dbReference type="InterPro" id="IPR044492">
    <property type="entry name" value="P_typ_ATPase_HD_dom"/>
</dbReference>
<dbReference type="OrthoDB" id="7059309at2"/>
<keyword evidence="3 8" id="KW-0812">Transmembrane</keyword>
<evidence type="ECO:0000256" key="1">
    <source>
        <dbReference type="ARBA" id="ARBA00004651"/>
    </source>
</evidence>
<dbReference type="STRING" id="1713.GCA_000718325_01922"/>
<dbReference type="Gene3D" id="2.70.150.10">
    <property type="entry name" value="Calcium-transporting ATPase, cytoplasmic transduction domain A"/>
    <property type="match status" value="1"/>
</dbReference>
<dbReference type="NCBIfam" id="TIGR01494">
    <property type="entry name" value="ATPase_P-type"/>
    <property type="match status" value="1"/>
</dbReference>
<evidence type="ECO:0000256" key="2">
    <source>
        <dbReference type="ARBA" id="ARBA00006024"/>
    </source>
</evidence>
<dbReference type="AlphaFoldDB" id="A0A4Q1KZ64"/>
<evidence type="ECO:0000256" key="3">
    <source>
        <dbReference type="ARBA" id="ARBA00022692"/>
    </source>
</evidence>
<feature type="transmembrane region" description="Helical" evidence="8">
    <location>
        <begin position="257"/>
        <end position="277"/>
    </location>
</feature>
<dbReference type="InterPro" id="IPR023214">
    <property type="entry name" value="HAD_sf"/>
</dbReference>
<dbReference type="EMBL" id="SDJR01000008">
    <property type="protein sequence ID" value="RXR24756.1"/>
    <property type="molecule type" value="Genomic_DNA"/>
</dbReference>
<gene>
    <name evidence="12" type="primary">cadA</name>
    <name evidence="11" type="ORF">EQW73_13000</name>
    <name evidence="12" type="ORF">EQW78_07580</name>
</gene>
<dbReference type="GO" id="GO:0005524">
    <property type="term" value="F:ATP binding"/>
    <property type="evidence" value="ECO:0007669"/>
    <property type="project" value="UniProtKB-UniRule"/>
</dbReference>
<dbReference type="GO" id="GO:0019829">
    <property type="term" value="F:ATPase-coupled monoatomic cation transmembrane transporter activity"/>
    <property type="evidence" value="ECO:0007669"/>
    <property type="project" value="InterPro"/>
</dbReference>
<evidence type="ECO:0000256" key="8">
    <source>
        <dbReference type="RuleBase" id="RU362081"/>
    </source>
</evidence>
<keyword evidence="8" id="KW-0067">ATP-binding</keyword>
<feature type="domain" description="P-type ATPase A" evidence="10">
    <location>
        <begin position="117"/>
        <end position="216"/>
    </location>
</feature>
<evidence type="ECO:0000259" key="10">
    <source>
        <dbReference type="Pfam" id="PF00122"/>
    </source>
</evidence>
<keyword evidence="14" id="KW-1185">Reference proteome</keyword>
<dbReference type="InterPro" id="IPR008250">
    <property type="entry name" value="ATPase_P-typ_transduc_dom_A_sf"/>
</dbReference>
<dbReference type="PANTHER" id="PTHR48085">
    <property type="entry name" value="CADMIUM/ZINC-TRANSPORTING ATPASE HMA2-RELATED"/>
    <property type="match status" value="1"/>
</dbReference>
<evidence type="ECO:0000313" key="13">
    <source>
        <dbReference type="Proteomes" id="UP000289805"/>
    </source>
</evidence>
<keyword evidence="8" id="KW-1003">Cell membrane</keyword>
<feature type="compositionally biased region" description="Polar residues" evidence="9">
    <location>
        <begin position="610"/>
        <end position="621"/>
    </location>
</feature>
<dbReference type="InterPro" id="IPR001757">
    <property type="entry name" value="P_typ_ATPase"/>
</dbReference>
<dbReference type="SFLD" id="SFLDG00002">
    <property type="entry name" value="C1.7:_P-type_atpase_like"/>
    <property type="match status" value="1"/>
</dbReference>
<keyword evidence="5" id="KW-1278">Translocase</keyword>
<dbReference type="EC" id="3.6.3.3" evidence="12"/>
<keyword evidence="12" id="KW-0378">Hydrolase</keyword>